<reference evidence="2" key="1">
    <citation type="submission" date="2013-07" db="EMBL/GenBank/DDBJ databases">
        <title>The genome of Eucalyptus grandis.</title>
        <authorList>
            <person name="Schmutz J."/>
            <person name="Hayes R."/>
            <person name="Myburg A."/>
            <person name="Tuskan G."/>
            <person name="Grattapaglia D."/>
            <person name="Rokhsar D.S."/>
        </authorList>
    </citation>
    <scope>NUCLEOTIDE SEQUENCE</scope>
    <source>
        <tissue evidence="2">Leaf extractions</tissue>
    </source>
</reference>
<dbReference type="PANTHER" id="PTHR31589">
    <property type="entry name" value="PROTEIN, PUTATIVE (DUF239)-RELATED-RELATED"/>
    <property type="match status" value="1"/>
</dbReference>
<dbReference type="EMBL" id="KK198756">
    <property type="protein sequence ID" value="KCW77947.1"/>
    <property type="molecule type" value="Genomic_DNA"/>
</dbReference>
<dbReference type="PROSITE" id="PS52045">
    <property type="entry name" value="NEPROSIN_PEP_CD"/>
    <property type="match status" value="1"/>
</dbReference>
<dbReference type="InParanoid" id="A0A059CHW4"/>
<dbReference type="OMA" id="WWLIVKD"/>
<dbReference type="InterPro" id="IPR053168">
    <property type="entry name" value="Glutamic_endopeptidase"/>
</dbReference>
<feature type="domain" description="Neprosin PEP catalytic" evidence="1">
    <location>
        <begin position="1"/>
        <end position="162"/>
    </location>
</feature>
<dbReference type="eggNOG" id="KOG1075">
    <property type="taxonomic scope" value="Eukaryota"/>
</dbReference>
<sequence length="164" mass="18728">MRCPGFVQIDREVTTNYPFYDTSVVGGARCEPWVRVEQDSFSRNWWLIVKDGPPVKVGYWPKAIFTNLRSGSLHAAWGGIVQEGNDGYCPPLGSGRYPDNDNSRAPYFRNMYWIYRYTAQFSPSDKIEETVDNPILYASKNDGYLREMEYTISHGGPGGYCRAQ</sequence>
<protein>
    <recommendedName>
        <fullName evidence="1">Neprosin PEP catalytic domain-containing protein</fullName>
    </recommendedName>
</protein>
<dbReference type="STRING" id="71139.A0A059CHW4"/>
<gene>
    <name evidence="2" type="ORF">EUGRSUZ_D02196</name>
</gene>
<proteinExistence type="predicted"/>
<evidence type="ECO:0000313" key="2">
    <source>
        <dbReference type="EMBL" id="KCW77947.1"/>
    </source>
</evidence>
<accession>A0A059CHW4</accession>
<dbReference type="PANTHER" id="PTHR31589:SF232">
    <property type="entry name" value="NEPROSIN DOMAIN-CONTAINING PROTEIN"/>
    <property type="match status" value="1"/>
</dbReference>
<dbReference type="Gramene" id="KCW77947">
    <property type="protein sequence ID" value="KCW77947"/>
    <property type="gene ID" value="EUGRSUZ_D02196"/>
</dbReference>
<dbReference type="Pfam" id="PF03080">
    <property type="entry name" value="Neprosin"/>
    <property type="match status" value="1"/>
</dbReference>
<name>A0A059CHW4_EUCGR</name>
<dbReference type="AlphaFoldDB" id="A0A059CHW4"/>
<dbReference type="InterPro" id="IPR004314">
    <property type="entry name" value="Neprosin"/>
</dbReference>
<evidence type="ECO:0000259" key="1">
    <source>
        <dbReference type="PROSITE" id="PS52045"/>
    </source>
</evidence>
<organism evidence="2">
    <name type="scientific">Eucalyptus grandis</name>
    <name type="common">Flooded gum</name>
    <dbReference type="NCBI Taxonomy" id="71139"/>
    <lineage>
        <taxon>Eukaryota</taxon>
        <taxon>Viridiplantae</taxon>
        <taxon>Streptophyta</taxon>
        <taxon>Embryophyta</taxon>
        <taxon>Tracheophyta</taxon>
        <taxon>Spermatophyta</taxon>
        <taxon>Magnoliopsida</taxon>
        <taxon>eudicotyledons</taxon>
        <taxon>Gunneridae</taxon>
        <taxon>Pentapetalae</taxon>
        <taxon>rosids</taxon>
        <taxon>malvids</taxon>
        <taxon>Myrtales</taxon>
        <taxon>Myrtaceae</taxon>
        <taxon>Myrtoideae</taxon>
        <taxon>Eucalypteae</taxon>
        <taxon>Eucalyptus</taxon>
    </lineage>
</organism>